<accession>A0ABS6UX46</accession>
<dbReference type="EMBL" id="JADQDK010000001">
    <property type="protein sequence ID" value="MBW0136852.1"/>
    <property type="molecule type" value="Genomic_DNA"/>
</dbReference>
<dbReference type="Proteomes" id="UP000694287">
    <property type="component" value="Unassembled WGS sequence"/>
</dbReference>
<keyword evidence="4" id="KW-1185">Reference proteome</keyword>
<evidence type="ECO:0000256" key="1">
    <source>
        <dbReference type="SAM" id="MobiDB-lite"/>
    </source>
</evidence>
<dbReference type="Pfam" id="PF23931">
    <property type="entry name" value="Terminase_6"/>
    <property type="match status" value="1"/>
</dbReference>
<comment type="caution">
    <text evidence="3">The sequence shown here is derived from an EMBL/GenBank/DDBJ whole genome shotgun (WGS) entry which is preliminary data.</text>
</comment>
<feature type="region of interest" description="Disordered" evidence="1">
    <location>
        <begin position="62"/>
        <end position="97"/>
    </location>
</feature>
<evidence type="ECO:0000259" key="2">
    <source>
        <dbReference type="Pfam" id="PF23931"/>
    </source>
</evidence>
<sequence length="97" mass="9988">MGIEASVTAAIGDVAASDQAAVELAVSYARAIDEGAELHKIGPLLLSALEALLLTPRARAAALKKGTDDKPAANPLDELRERRARRDGAPAVDTTAS</sequence>
<evidence type="ECO:0000313" key="4">
    <source>
        <dbReference type="Proteomes" id="UP000694287"/>
    </source>
</evidence>
<protein>
    <recommendedName>
        <fullName evidence="2">Terminase small subunit actinomycetes phage-type domain-containing protein</fullName>
    </recommendedName>
</protein>
<name>A0ABS6UX46_9PSEU</name>
<feature type="compositionally biased region" description="Basic and acidic residues" evidence="1">
    <location>
        <begin position="65"/>
        <end position="88"/>
    </location>
</feature>
<gene>
    <name evidence="3" type="ORF">I4I81_21655</name>
</gene>
<dbReference type="RefSeq" id="WP_218603952.1">
    <property type="nucleotide sequence ID" value="NZ_JADQDJ010000175.1"/>
</dbReference>
<organism evidence="3 4">
    <name type="scientific">Pseudonocardia abyssalis</name>
    <dbReference type="NCBI Taxonomy" id="2792008"/>
    <lineage>
        <taxon>Bacteria</taxon>
        <taxon>Bacillati</taxon>
        <taxon>Actinomycetota</taxon>
        <taxon>Actinomycetes</taxon>
        <taxon>Pseudonocardiales</taxon>
        <taxon>Pseudonocardiaceae</taxon>
        <taxon>Pseudonocardia</taxon>
    </lineage>
</organism>
<evidence type="ECO:0000313" key="3">
    <source>
        <dbReference type="EMBL" id="MBW0136852.1"/>
    </source>
</evidence>
<dbReference type="InterPro" id="IPR057630">
    <property type="entry name" value="Terminase_6"/>
</dbReference>
<feature type="domain" description="Terminase small subunit actinomycetes phage-type" evidence="2">
    <location>
        <begin position="4"/>
        <end position="86"/>
    </location>
</feature>
<reference evidence="3 4" key="1">
    <citation type="submission" date="2020-11" db="EMBL/GenBank/DDBJ databases">
        <title>Pseudonocardia abyssalis sp. nov. and Pseudonocardia oceani sp. nov., description and phylogenomic analysis of two novel actinomycetes isolated from the deep Southern Ocean.</title>
        <authorList>
            <person name="Parra J."/>
        </authorList>
    </citation>
    <scope>NUCLEOTIDE SEQUENCE [LARGE SCALE GENOMIC DNA]</scope>
    <source>
        <strain evidence="3 4">KRD-168</strain>
    </source>
</reference>
<proteinExistence type="predicted"/>